<proteinExistence type="predicted"/>
<dbReference type="Proteomes" id="UP000053097">
    <property type="component" value="Unassembled WGS sequence"/>
</dbReference>
<gene>
    <name evidence="1" type="ORF">X777_12830</name>
</gene>
<keyword evidence="2" id="KW-1185">Reference proteome</keyword>
<accession>A0A026VZZ1</accession>
<dbReference type="AlphaFoldDB" id="A0A026VZZ1"/>
<evidence type="ECO:0000313" key="1">
    <source>
        <dbReference type="EMBL" id="EZA49021.1"/>
    </source>
</evidence>
<organism evidence="1 2">
    <name type="scientific">Ooceraea biroi</name>
    <name type="common">Clonal raider ant</name>
    <name type="synonym">Cerapachys biroi</name>
    <dbReference type="NCBI Taxonomy" id="2015173"/>
    <lineage>
        <taxon>Eukaryota</taxon>
        <taxon>Metazoa</taxon>
        <taxon>Ecdysozoa</taxon>
        <taxon>Arthropoda</taxon>
        <taxon>Hexapoda</taxon>
        <taxon>Insecta</taxon>
        <taxon>Pterygota</taxon>
        <taxon>Neoptera</taxon>
        <taxon>Endopterygota</taxon>
        <taxon>Hymenoptera</taxon>
        <taxon>Apocrita</taxon>
        <taxon>Aculeata</taxon>
        <taxon>Formicoidea</taxon>
        <taxon>Formicidae</taxon>
        <taxon>Dorylinae</taxon>
        <taxon>Ooceraea</taxon>
    </lineage>
</organism>
<dbReference type="EMBL" id="KK107555">
    <property type="protein sequence ID" value="EZA49021.1"/>
    <property type="molecule type" value="Genomic_DNA"/>
</dbReference>
<protein>
    <submittedName>
        <fullName evidence="1">Uncharacterized protein</fullName>
    </submittedName>
</protein>
<sequence>MKTALFEVFASRVLSYFSQDLSERWLIESTSSYVFTYVRKKLLLVIAYIKNASDNATD</sequence>
<reference evidence="1 2" key="1">
    <citation type="journal article" date="2014" name="Curr. Biol.">
        <title>The genome of the clonal raider ant Cerapachys biroi.</title>
        <authorList>
            <person name="Oxley P.R."/>
            <person name="Ji L."/>
            <person name="Fetter-Pruneda I."/>
            <person name="McKenzie S.K."/>
            <person name="Li C."/>
            <person name="Hu H."/>
            <person name="Zhang G."/>
            <person name="Kronauer D.J."/>
        </authorList>
    </citation>
    <scope>NUCLEOTIDE SEQUENCE [LARGE SCALE GENOMIC DNA]</scope>
</reference>
<evidence type="ECO:0000313" key="2">
    <source>
        <dbReference type="Proteomes" id="UP000053097"/>
    </source>
</evidence>
<name>A0A026VZZ1_OOCBI</name>